<dbReference type="OrthoDB" id="5653076at2"/>
<gene>
    <name evidence="2" type="ORF">EP47_09320</name>
</gene>
<evidence type="ECO:0000313" key="3">
    <source>
        <dbReference type="Proteomes" id="UP000054422"/>
    </source>
</evidence>
<feature type="transmembrane region" description="Helical" evidence="1">
    <location>
        <begin position="119"/>
        <end position="138"/>
    </location>
</feature>
<feature type="transmembrane region" description="Helical" evidence="1">
    <location>
        <begin position="30"/>
        <end position="50"/>
    </location>
</feature>
<keyword evidence="1" id="KW-0812">Transmembrane</keyword>
<accession>A0A0A2SRF7</accession>
<organism evidence="2 3">
    <name type="scientific">Legionella norrlandica</name>
    <dbReference type="NCBI Taxonomy" id="1498499"/>
    <lineage>
        <taxon>Bacteria</taxon>
        <taxon>Pseudomonadati</taxon>
        <taxon>Pseudomonadota</taxon>
        <taxon>Gammaproteobacteria</taxon>
        <taxon>Legionellales</taxon>
        <taxon>Legionellaceae</taxon>
        <taxon>Legionella</taxon>
    </lineage>
</organism>
<evidence type="ECO:0000256" key="1">
    <source>
        <dbReference type="SAM" id="Phobius"/>
    </source>
</evidence>
<keyword evidence="1" id="KW-0472">Membrane</keyword>
<name>A0A0A2SRF7_9GAMM</name>
<dbReference type="AlphaFoldDB" id="A0A0A2SRF7"/>
<dbReference type="Proteomes" id="UP000054422">
    <property type="component" value="Unassembled WGS sequence"/>
</dbReference>
<protein>
    <recommendedName>
        <fullName evidence="4">Transmembrane protein</fullName>
    </recommendedName>
</protein>
<feature type="transmembrane region" description="Helical" evidence="1">
    <location>
        <begin position="62"/>
        <end position="83"/>
    </location>
</feature>
<dbReference type="EMBL" id="JNCF01000020">
    <property type="protein sequence ID" value="KGP63322.1"/>
    <property type="molecule type" value="Genomic_DNA"/>
</dbReference>
<proteinExistence type="predicted"/>
<comment type="caution">
    <text evidence="2">The sequence shown here is derived from an EMBL/GenBank/DDBJ whole genome shotgun (WGS) entry which is preliminary data.</text>
</comment>
<evidence type="ECO:0008006" key="4">
    <source>
        <dbReference type="Google" id="ProtNLM"/>
    </source>
</evidence>
<feature type="transmembrane region" description="Helical" evidence="1">
    <location>
        <begin position="144"/>
        <end position="162"/>
    </location>
</feature>
<keyword evidence="3" id="KW-1185">Reference proteome</keyword>
<dbReference type="RefSeq" id="WP_035889207.1">
    <property type="nucleotide sequence ID" value="NZ_JNCF01000020.1"/>
</dbReference>
<keyword evidence="1" id="KW-1133">Transmembrane helix</keyword>
<evidence type="ECO:0000313" key="2">
    <source>
        <dbReference type="EMBL" id="KGP63322.1"/>
    </source>
</evidence>
<sequence>MTLKNFFPWLNEAWQSYEQCRSSLWWPLSYLLLTPLAVLIVFGLIIPLGLNHWGWISFNHAIINYPYLLILLGMICLALFPFLDGLYQTIKTHLDGKIVNLNNDAIDFINPDTSKTMSLSMGPILLAVIILQMAGTFFKPVQLLVLFTYILAIFTPILSVNNPQSPLKKSLESMQFVLSNKKLVGKVWGLRVLILLSLITPWFIVGMTSGHPVLKMGALIAGLPLFVYAVVKLLPFYFFYPAYIYHQIAHQAKNL</sequence>
<feature type="transmembrane region" description="Helical" evidence="1">
    <location>
        <begin position="216"/>
        <end position="240"/>
    </location>
</feature>
<reference evidence="2 3" key="1">
    <citation type="submission" date="2014-05" db="EMBL/GenBank/DDBJ databases">
        <authorList>
            <person name="Rizzardi K."/>
            <person name="Winiecka-Krusnell J."/>
            <person name="Ramliden M."/>
            <person name="Alm E."/>
            <person name="Andersson S."/>
            <person name="Byfors S."/>
        </authorList>
    </citation>
    <scope>NUCLEOTIDE SEQUENCE [LARGE SCALE GENOMIC DNA]</scope>
    <source>
        <strain evidence="2 3">LEGN</strain>
    </source>
</reference>
<feature type="transmembrane region" description="Helical" evidence="1">
    <location>
        <begin position="183"/>
        <end position="204"/>
    </location>
</feature>